<name>A0A368SZU5_9ACTN</name>
<reference evidence="1 2" key="1">
    <citation type="submission" date="2018-04" db="EMBL/GenBank/DDBJ databases">
        <title>Novel actinobacteria from marine sediment.</title>
        <authorList>
            <person name="Ng Z.Y."/>
            <person name="Tan G.Y.A."/>
        </authorList>
    </citation>
    <scope>NUCLEOTIDE SEQUENCE [LARGE SCALE GENOMIC DNA]</scope>
    <source>
        <strain evidence="1 2">TPS81</strain>
    </source>
</reference>
<evidence type="ECO:0000313" key="1">
    <source>
        <dbReference type="EMBL" id="RCV52030.1"/>
    </source>
</evidence>
<organism evidence="1 2">
    <name type="scientific">Marinitenerispora sediminis</name>
    <dbReference type="NCBI Taxonomy" id="1931232"/>
    <lineage>
        <taxon>Bacteria</taxon>
        <taxon>Bacillati</taxon>
        <taxon>Actinomycetota</taxon>
        <taxon>Actinomycetes</taxon>
        <taxon>Streptosporangiales</taxon>
        <taxon>Nocardiopsidaceae</taxon>
        <taxon>Marinitenerispora</taxon>
    </lineage>
</organism>
<accession>A0A368SZU5</accession>
<evidence type="ECO:0000313" key="2">
    <source>
        <dbReference type="Proteomes" id="UP000253318"/>
    </source>
</evidence>
<gene>
    <name evidence="1" type="ORF">DEF24_22530</name>
</gene>
<sequence length="69" mass="7358">MYAALRSHGVHRIYGAVHVSVSVLSLPSGITVWCRSGVFEWSSVGGGRTVVPAADVQEVVRLLLATLHT</sequence>
<comment type="caution">
    <text evidence="1">The sequence shown here is derived from an EMBL/GenBank/DDBJ whole genome shotgun (WGS) entry which is preliminary data.</text>
</comment>
<dbReference type="EMBL" id="QEIN01000233">
    <property type="protein sequence ID" value="RCV52030.1"/>
    <property type="molecule type" value="Genomic_DNA"/>
</dbReference>
<dbReference type="AlphaFoldDB" id="A0A368SZU5"/>
<keyword evidence="2" id="KW-1185">Reference proteome</keyword>
<protein>
    <submittedName>
        <fullName evidence="1">Uncharacterized protein</fullName>
    </submittedName>
</protein>
<dbReference type="Proteomes" id="UP000253318">
    <property type="component" value="Unassembled WGS sequence"/>
</dbReference>
<proteinExistence type="predicted"/>